<dbReference type="Gene3D" id="3.10.28.10">
    <property type="entry name" value="Homing endonucleases"/>
    <property type="match status" value="1"/>
</dbReference>
<evidence type="ECO:0000313" key="3">
    <source>
        <dbReference type="Proteomes" id="UP000034067"/>
    </source>
</evidence>
<comment type="caution">
    <text evidence="2">The sequence shown here is derived from an EMBL/GenBank/DDBJ whole genome shotgun (WGS) entry which is preliminary data.</text>
</comment>
<proteinExistence type="predicted"/>
<sequence length="332" mass="37868">MRVKLSKASLKKLFNAVLEKHKSWKNAAITSGVSTRTLRDWRQGKYSIPFKVFKRFRVASGLHEDELSPIFLSDFWHINDAAKKGALVRMRLHGNFGTPEGRKRGGFASLITHAKKQTDFKVLKNINEPRYSQKFAEFMGILFGDGHVSKYQVSITTNSKTDKAHALFIKELIKDLFGISAKLKYYANENTVVVVASSKALAEFLNRHGMPVGNKLQKGLSIPIWILSNALYQKAFIRGLFDTDGCIYVDVHKINKKIYKHFGLAITSYAEELLNDVIKMLQSLGFSPTHRTSQKSLFIRKQDEIVRFFQEIGTNNPKHYKRYLNGGIPKRP</sequence>
<dbReference type="PROSITE" id="PS50819">
    <property type="entry name" value="INTEIN_ENDONUCLEASE"/>
    <property type="match status" value="1"/>
</dbReference>
<dbReference type="InterPro" id="IPR004042">
    <property type="entry name" value="Intein_endonuc_central"/>
</dbReference>
<dbReference type="InterPro" id="IPR027434">
    <property type="entry name" value="Homing_endonucl"/>
</dbReference>
<dbReference type="GO" id="GO:0016539">
    <property type="term" value="P:intein-mediated protein splicing"/>
    <property type="evidence" value="ECO:0007669"/>
    <property type="project" value="InterPro"/>
</dbReference>
<dbReference type="GO" id="GO:0004519">
    <property type="term" value="F:endonuclease activity"/>
    <property type="evidence" value="ECO:0007669"/>
    <property type="project" value="InterPro"/>
</dbReference>
<protein>
    <recommendedName>
        <fullName evidence="1">DOD-type homing endonuclease domain-containing protein</fullName>
    </recommendedName>
</protein>
<dbReference type="PRINTS" id="PR00379">
    <property type="entry name" value="INTEIN"/>
</dbReference>
<organism evidence="2 3">
    <name type="scientific">Candidatus Azambacteria bacterium GW2011_GWB1_46_27</name>
    <dbReference type="NCBI Taxonomy" id="1618617"/>
    <lineage>
        <taxon>Bacteria</taxon>
        <taxon>Candidatus Azamiibacteriota</taxon>
    </lineage>
</organism>
<dbReference type="InterPro" id="IPR004860">
    <property type="entry name" value="LAGLIDADG_dom"/>
</dbReference>
<dbReference type="SUPFAM" id="SSF55608">
    <property type="entry name" value="Homing endonucleases"/>
    <property type="match status" value="2"/>
</dbReference>
<name>A0A0G1PQ29_9BACT</name>
<dbReference type="EMBL" id="LCMJ01000025">
    <property type="protein sequence ID" value="KKU34762.1"/>
    <property type="molecule type" value="Genomic_DNA"/>
</dbReference>
<dbReference type="Pfam" id="PF14528">
    <property type="entry name" value="LAGLIDADG_3"/>
    <property type="match status" value="2"/>
</dbReference>
<dbReference type="Proteomes" id="UP000034067">
    <property type="component" value="Unassembled WGS sequence"/>
</dbReference>
<accession>A0A0G1PQ29</accession>
<evidence type="ECO:0000313" key="2">
    <source>
        <dbReference type="EMBL" id="KKU34762.1"/>
    </source>
</evidence>
<evidence type="ECO:0000259" key="1">
    <source>
        <dbReference type="PROSITE" id="PS50819"/>
    </source>
</evidence>
<dbReference type="AlphaFoldDB" id="A0A0G1PQ29"/>
<reference evidence="2 3" key="1">
    <citation type="journal article" date="2015" name="Nature">
        <title>rRNA introns, odd ribosomes, and small enigmatic genomes across a large radiation of phyla.</title>
        <authorList>
            <person name="Brown C.T."/>
            <person name="Hug L.A."/>
            <person name="Thomas B.C."/>
            <person name="Sharon I."/>
            <person name="Castelle C.J."/>
            <person name="Singh A."/>
            <person name="Wilkins M.J."/>
            <person name="Williams K.H."/>
            <person name="Banfield J.F."/>
        </authorList>
    </citation>
    <scope>NUCLEOTIDE SEQUENCE [LARGE SCALE GENOMIC DNA]</scope>
</reference>
<gene>
    <name evidence="2" type="ORF">UX48_C0025G0001</name>
</gene>
<dbReference type="InterPro" id="IPR006142">
    <property type="entry name" value="INTEIN"/>
</dbReference>
<feature type="domain" description="DOD-type homing endonuclease" evidence="1">
    <location>
        <begin position="138"/>
        <end position="286"/>
    </location>
</feature>